<name>A0AAJ0MCI0_9PEZI</name>
<protein>
    <submittedName>
        <fullName evidence="1">Uncharacterized protein</fullName>
    </submittedName>
</protein>
<comment type="caution">
    <text evidence="1">The sequence shown here is derived from an EMBL/GenBank/DDBJ whole genome shotgun (WGS) entry which is preliminary data.</text>
</comment>
<sequence>MCSSRVWVLLGVFATETKSRRAACLLSPLPSFAGLVGCCYTLTRRWQRGKKKGPAGKPHVCLTDVIRSCDQHYGVRAMRL</sequence>
<evidence type="ECO:0000313" key="2">
    <source>
        <dbReference type="Proteomes" id="UP001275084"/>
    </source>
</evidence>
<dbReference type="Proteomes" id="UP001275084">
    <property type="component" value="Unassembled WGS sequence"/>
</dbReference>
<accession>A0AAJ0MCI0</accession>
<evidence type="ECO:0000313" key="1">
    <source>
        <dbReference type="EMBL" id="KAK3349616.1"/>
    </source>
</evidence>
<organism evidence="1 2">
    <name type="scientific">Lasiosphaeria hispida</name>
    <dbReference type="NCBI Taxonomy" id="260671"/>
    <lineage>
        <taxon>Eukaryota</taxon>
        <taxon>Fungi</taxon>
        <taxon>Dikarya</taxon>
        <taxon>Ascomycota</taxon>
        <taxon>Pezizomycotina</taxon>
        <taxon>Sordariomycetes</taxon>
        <taxon>Sordariomycetidae</taxon>
        <taxon>Sordariales</taxon>
        <taxon>Lasiosphaeriaceae</taxon>
        <taxon>Lasiosphaeria</taxon>
    </lineage>
</organism>
<reference evidence="1" key="1">
    <citation type="journal article" date="2023" name="Mol. Phylogenet. Evol.">
        <title>Genome-scale phylogeny and comparative genomics of the fungal order Sordariales.</title>
        <authorList>
            <person name="Hensen N."/>
            <person name="Bonometti L."/>
            <person name="Westerberg I."/>
            <person name="Brannstrom I.O."/>
            <person name="Guillou S."/>
            <person name="Cros-Aarteil S."/>
            <person name="Calhoun S."/>
            <person name="Haridas S."/>
            <person name="Kuo A."/>
            <person name="Mondo S."/>
            <person name="Pangilinan J."/>
            <person name="Riley R."/>
            <person name="LaButti K."/>
            <person name="Andreopoulos B."/>
            <person name="Lipzen A."/>
            <person name="Chen C."/>
            <person name="Yan M."/>
            <person name="Daum C."/>
            <person name="Ng V."/>
            <person name="Clum A."/>
            <person name="Steindorff A."/>
            <person name="Ohm R.A."/>
            <person name="Martin F."/>
            <person name="Silar P."/>
            <person name="Natvig D.O."/>
            <person name="Lalanne C."/>
            <person name="Gautier V."/>
            <person name="Ament-Velasquez S.L."/>
            <person name="Kruys A."/>
            <person name="Hutchinson M.I."/>
            <person name="Powell A.J."/>
            <person name="Barry K."/>
            <person name="Miller A.N."/>
            <person name="Grigoriev I.V."/>
            <person name="Debuchy R."/>
            <person name="Gladieux P."/>
            <person name="Hiltunen Thoren M."/>
            <person name="Johannesson H."/>
        </authorList>
    </citation>
    <scope>NUCLEOTIDE SEQUENCE</scope>
    <source>
        <strain evidence="1">CBS 955.72</strain>
    </source>
</reference>
<keyword evidence="2" id="KW-1185">Reference proteome</keyword>
<reference evidence="1" key="2">
    <citation type="submission" date="2023-06" db="EMBL/GenBank/DDBJ databases">
        <authorList>
            <consortium name="Lawrence Berkeley National Laboratory"/>
            <person name="Haridas S."/>
            <person name="Hensen N."/>
            <person name="Bonometti L."/>
            <person name="Westerberg I."/>
            <person name="Brannstrom I.O."/>
            <person name="Guillou S."/>
            <person name="Cros-Aarteil S."/>
            <person name="Calhoun S."/>
            <person name="Kuo A."/>
            <person name="Mondo S."/>
            <person name="Pangilinan J."/>
            <person name="Riley R."/>
            <person name="Labutti K."/>
            <person name="Andreopoulos B."/>
            <person name="Lipzen A."/>
            <person name="Chen C."/>
            <person name="Yanf M."/>
            <person name="Daum C."/>
            <person name="Ng V."/>
            <person name="Clum A."/>
            <person name="Steindorff A."/>
            <person name="Ohm R."/>
            <person name="Martin F."/>
            <person name="Silar P."/>
            <person name="Natvig D."/>
            <person name="Lalanne C."/>
            <person name="Gautier V."/>
            <person name="Ament-Velasquez S.L."/>
            <person name="Kruys A."/>
            <person name="Hutchinson M.I."/>
            <person name="Powell A.J."/>
            <person name="Barry K."/>
            <person name="Miller A.N."/>
            <person name="Grigoriev I.V."/>
            <person name="Debuchy R."/>
            <person name="Gladieux P."/>
            <person name="Thoren M.H."/>
            <person name="Johannesson H."/>
        </authorList>
    </citation>
    <scope>NUCLEOTIDE SEQUENCE</scope>
    <source>
        <strain evidence="1">CBS 955.72</strain>
    </source>
</reference>
<gene>
    <name evidence="1" type="ORF">B0T25DRAFT_548556</name>
</gene>
<dbReference type="EMBL" id="JAUIQD010000005">
    <property type="protein sequence ID" value="KAK3349616.1"/>
    <property type="molecule type" value="Genomic_DNA"/>
</dbReference>
<dbReference type="AlphaFoldDB" id="A0AAJ0MCI0"/>
<proteinExistence type="predicted"/>